<keyword evidence="1" id="KW-0175">Coiled coil</keyword>
<sequence>MSTKSLPFNEENSERFPTCDIGRVSFKYIWTIKILMRQLNDNESVILHVSPKFATVYGQVAFQWSLQMHGTILFNNQEEMELEESQDETKCELNYIALSLYFNDGPAPIIDDLQAITKFLLDKKYSLDGSNDDYVIAETKKLSAVRGKKTELTALQRFDFSNYIKENLGQVVRLSVTLNLPQQLFEPNTYLSTLTPIPITSFLTANYRARASSKVFNRRSLKNKLLTSMEDNIRRRLSLKQQDDFEEVFNRIMKDEKELCSKSRSGNAKKASSNYKTVLFKKLLIECCDSCQKRAKIMEEENFEMEREEIEELDEENAFECSEQNKDALHEVLANMFFTRVALPQMDYIENFTDFLCDAELHNLPVLKRVCEGYLCSELNSEKDLITSLLLELLFLAIVFNLRVLKSMTLSELSNRPEELDEPDALLALEEYKDLDRRMIQLSGSNLAEVIGEVQNFREQRLRTKLIK</sequence>
<feature type="coiled-coil region" evidence="1">
    <location>
        <begin position="288"/>
        <end position="316"/>
    </location>
</feature>
<protein>
    <submittedName>
        <fullName evidence="2">Uncharacterized protein</fullName>
    </submittedName>
</protein>
<organism evidence="2 3">
    <name type="scientific">Cercopithifilaria johnstoni</name>
    <dbReference type="NCBI Taxonomy" id="2874296"/>
    <lineage>
        <taxon>Eukaryota</taxon>
        <taxon>Metazoa</taxon>
        <taxon>Ecdysozoa</taxon>
        <taxon>Nematoda</taxon>
        <taxon>Chromadorea</taxon>
        <taxon>Rhabditida</taxon>
        <taxon>Spirurina</taxon>
        <taxon>Spiruromorpha</taxon>
        <taxon>Filarioidea</taxon>
        <taxon>Onchocercidae</taxon>
        <taxon>Cercopithifilaria</taxon>
    </lineage>
</organism>
<proteinExistence type="predicted"/>
<reference evidence="2" key="1">
    <citation type="submission" date="2021-09" db="EMBL/GenBank/DDBJ databases">
        <authorList>
            <consortium name="Pathogen Informatics"/>
        </authorList>
    </citation>
    <scope>NUCLEOTIDE SEQUENCE</scope>
</reference>
<evidence type="ECO:0000256" key="1">
    <source>
        <dbReference type="SAM" id="Coils"/>
    </source>
</evidence>
<dbReference type="Proteomes" id="UP000746747">
    <property type="component" value="Unassembled WGS sequence"/>
</dbReference>
<gene>
    <name evidence="2" type="ORF">CJOHNSTONI_LOCUS2437</name>
</gene>
<accession>A0A8J2Q1J7</accession>
<evidence type="ECO:0000313" key="3">
    <source>
        <dbReference type="Proteomes" id="UP000746747"/>
    </source>
</evidence>
<comment type="caution">
    <text evidence="2">The sequence shown here is derived from an EMBL/GenBank/DDBJ whole genome shotgun (WGS) entry which is preliminary data.</text>
</comment>
<dbReference type="AlphaFoldDB" id="A0A8J2Q1J7"/>
<dbReference type="OrthoDB" id="5865875at2759"/>
<evidence type="ECO:0000313" key="2">
    <source>
        <dbReference type="EMBL" id="CAG9532096.1"/>
    </source>
</evidence>
<keyword evidence="3" id="KW-1185">Reference proteome</keyword>
<name>A0A8J2Q1J7_9BILA</name>
<dbReference type="EMBL" id="CAKAEH010000870">
    <property type="protein sequence ID" value="CAG9532096.1"/>
    <property type="molecule type" value="Genomic_DNA"/>
</dbReference>